<name>H6SN07_PARPM</name>
<dbReference type="Proteomes" id="UP000033220">
    <property type="component" value="Chromosome DSM 122"/>
</dbReference>
<protein>
    <submittedName>
        <fullName evidence="3">Staphylococcal nuclease-like protein putative</fullName>
    </submittedName>
</protein>
<dbReference type="EMBL" id="HE663493">
    <property type="protein sequence ID" value="CCG06883.1"/>
    <property type="molecule type" value="Genomic_DNA"/>
</dbReference>
<dbReference type="SUPFAM" id="SSF50199">
    <property type="entry name" value="Staphylococcal nuclease"/>
    <property type="match status" value="1"/>
</dbReference>
<accession>H6SN07</accession>
<reference evidence="3 4" key="1">
    <citation type="submission" date="2012-02" db="EMBL/GenBank/DDBJ databases">
        <title>Shotgun genome sequence of Phaeospirillum photometricum DSM 122.</title>
        <authorList>
            <person name="Duquesne K."/>
            <person name="Sturgis J."/>
        </authorList>
    </citation>
    <scope>NUCLEOTIDE SEQUENCE [LARGE SCALE GENOMIC DNA]</scope>
    <source>
        <strain evidence="4">DSM122</strain>
    </source>
</reference>
<dbReference type="PANTHER" id="PTHR12302:SF26">
    <property type="entry name" value="BLR1266 PROTEIN"/>
    <property type="match status" value="1"/>
</dbReference>
<dbReference type="PATRIC" id="fig|1150469.3.peg.311"/>
<evidence type="ECO:0000259" key="2">
    <source>
        <dbReference type="PROSITE" id="PS50830"/>
    </source>
</evidence>
<dbReference type="SMART" id="SM00318">
    <property type="entry name" value="SNc"/>
    <property type="match status" value="1"/>
</dbReference>
<dbReference type="PROSITE" id="PS50830">
    <property type="entry name" value="TNASE_3"/>
    <property type="match status" value="1"/>
</dbReference>
<dbReference type="KEGG" id="rpm:RSPPHO_00257"/>
<sequence>MRGLGGVASPAFPFQPEVPMRRVALALTASLFLLPDVAAAADLQGVASVIDGDTLDLHGQRIRMHGLDAPESSQSCQKADGSSYRCGQLSARALADKIGRQTVRCEQKDKDRYGRIVGTCFLGSENLNEWLVRQGLAVAYREYSKAYVPAEIAAREEKLGIWQGSFQMPAEYRKEKKGGGKSEEDEILELIKKLIYLFWK</sequence>
<dbReference type="Gene3D" id="2.40.50.90">
    <property type="match status" value="1"/>
</dbReference>
<gene>
    <name evidence="3" type="ORF">RSPPHO_00257</name>
</gene>
<dbReference type="STRING" id="1150469.RSPPHO_00257"/>
<keyword evidence="1" id="KW-0732">Signal</keyword>
<evidence type="ECO:0000313" key="3">
    <source>
        <dbReference type="EMBL" id="CCG06883.1"/>
    </source>
</evidence>
<proteinExistence type="predicted"/>
<feature type="signal peptide" evidence="1">
    <location>
        <begin position="1"/>
        <end position="40"/>
    </location>
</feature>
<feature type="chain" id="PRO_5003607180" evidence="1">
    <location>
        <begin position="41"/>
        <end position="200"/>
    </location>
</feature>
<dbReference type="eggNOG" id="COG1525">
    <property type="taxonomic scope" value="Bacteria"/>
</dbReference>
<dbReference type="PANTHER" id="PTHR12302">
    <property type="entry name" value="EBNA2 BINDING PROTEIN P100"/>
    <property type="match status" value="1"/>
</dbReference>
<keyword evidence="4" id="KW-1185">Reference proteome</keyword>
<dbReference type="InterPro" id="IPR016071">
    <property type="entry name" value="Staphylococal_nuclease_OB-fold"/>
</dbReference>
<dbReference type="InterPro" id="IPR035437">
    <property type="entry name" value="SNase_OB-fold_sf"/>
</dbReference>
<evidence type="ECO:0000256" key="1">
    <source>
        <dbReference type="SAM" id="SignalP"/>
    </source>
</evidence>
<dbReference type="Pfam" id="PF00565">
    <property type="entry name" value="SNase"/>
    <property type="match status" value="1"/>
</dbReference>
<evidence type="ECO:0000313" key="4">
    <source>
        <dbReference type="Proteomes" id="UP000033220"/>
    </source>
</evidence>
<feature type="domain" description="TNase-like" evidence="2">
    <location>
        <begin position="46"/>
        <end position="164"/>
    </location>
</feature>
<dbReference type="AlphaFoldDB" id="H6SN07"/>
<organism evidence="3 4">
    <name type="scientific">Pararhodospirillum photometricum DSM 122</name>
    <dbReference type="NCBI Taxonomy" id="1150469"/>
    <lineage>
        <taxon>Bacteria</taxon>
        <taxon>Pseudomonadati</taxon>
        <taxon>Pseudomonadota</taxon>
        <taxon>Alphaproteobacteria</taxon>
        <taxon>Rhodospirillales</taxon>
        <taxon>Rhodospirillaceae</taxon>
        <taxon>Pararhodospirillum</taxon>
    </lineage>
</organism>
<dbReference type="HOGENOM" id="CLU_046484_6_3_5"/>